<dbReference type="AlphaFoldDB" id="A0A0L8G4M8"/>
<dbReference type="EMBL" id="KQ423963">
    <property type="protein sequence ID" value="KOF71813.1"/>
    <property type="molecule type" value="Genomic_DNA"/>
</dbReference>
<sequence length="90" mass="10944">MPSISLSNFFQSKKPLLQQLVRVIYSLLTEHYYYQNQHHYYYSYFLKLKVCKNEDSFLSSIIRYAIPLNHHYRQRMEGTLNFIITQTVET</sequence>
<reference evidence="1" key="1">
    <citation type="submission" date="2015-07" db="EMBL/GenBank/DDBJ databases">
        <title>MeaNS - Measles Nucleotide Surveillance Program.</title>
        <authorList>
            <person name="Tran T."/>
            <person name="Druce J."/>
        </authorList>
    </citation>
    <scope>NUCLEOTIDE SEQUENCE</scope>
    <source>
        <strain evidence="1">UCB-OBI-ISO-001</strain>
        <tissue evidence="1">Gonad</tissue>
    </source>
</reference>
<gene>
    <name evidence="1" type="ORF">OCBIM_22000433mg</name>
</gene>
<organism evidence="1">
    <name type="scientific">Octopus bimaculoides</name>
    <name type="common">California two-spotted octopus</name>
    <dbReference type="NCBI Taxonomy" id="37653"/>
    <lineage>
        <taxon>Eukaryota</taxon>
        <taxon>Metazoa</taxon>
        <taxon>Spiralia</taxon>
        <taxon>Lophotrochozoa</taxon>
        <taxon>Mollusca</taxon>
        <taxon>Cephalopoda</taxon>
        <taxon>Coleoidea</taxon>
        <taxon>Octopodiformes</taxon>
        <taxon>Octopoda</taxon>
        <taxon>Incirrata</taxon>
        <taxon>Octopodidae</taxon>
        <taxon>Octopus</taxon>
    </lineage>
</organism>
<name>A0A0L8G4M8_OCTBM</name>
<accession>A0A0L8G4M8</accession>
<proteinExistence type="predicted"/>
<protein>
    <submittedName>
        <fullName evidence="1">Uncharacterized protein</fullName>
    </submittedName>
</protein>
<evidence type="ECO:0000313" key="1">
    <source>
        <dbReference type="EMBL" id="KOF71813.1"/>
    </source>
</evidence>